<name>A0A2N3PMH2_9PROT</name>
<dbReference type="PROSITE" id="PS50885">
    <property type="entry name" value="HAMP"/>
    <property type="match status" value="1"/>
</dbReference>
<evidence type="ECO:0008006" key="13">
    <source>
        <dbReference type="Google" id="ProtNLM"/>
    </source>
</evidence>
<evidence type="ECO:0000256" key="4">
    <source>
        <dbReference type="ARBA" id="ARBA00029447"/>
    </source>
</evidence>
<dbReference type="PROSITE" id="PS50111">
    <property type="entry name" value="CHEMOTAXIS_TRANSDUC_2"/>
    <property type="match status" value="1"/>
</dbReference>
<organism evidence="11 12">
    <name type="scientific">Telmatospirillum siberiense</name>
    <dbReference type="NCBI Taxonomy" id="382514"/>
    <lineage>
        <taxon>Bacteria</taxon>
        <taxon>Pseudomonadati</taxon>
        <taxon>Pseudomonadota</taxon>
        <taxon>Alphaproteobacteria</taxon>
        <taxon>Rhodospirillales</taxon>
        <taxon>Rhodospirillaceae</taxon>
        <taxon>Telmatospirillum</taxon>
    </lineage>
</organism>
<dbReference type="Pfam" id="PF00015">
    <property type="entry name" value="MCPsignal"/>
    <property type="match status" value="1"/>
</dbReference>
<keyword evidence="7" id="KW-1133">Transmembrane helix</keyword>
<dbReference type="InterPro" id="IPR032255">
    <property type="entry name" value="HBM"/>
</dbReference>
<feature type="transmembrane region" description="Helical" evidence="7">
    <location>
        <begin position="319"/>
        <end position="339"/>
    </location>
</feature>
<dbReference type="InterPro" id="IPR004090">
    <property type="entry name" value="Chemotax_Me-accpt_rcpt"/>
</dbReference>
<comment type="subcellular location">
    <subcellularLocation>
        <location evidence="1">Cell inner membrane</location>
        <topology evidence="1">Multi-pass membrane protein</topology>
    </subcellularLocation>
</comment>
<keyword evidence="3 5" id="KW-0807">Transducer</keyword>
<dbReference type="Gene3D" id="6.10.340.10">
    <property type="match status" value="1"/>
</dbReference>
<keyword evidence="6" id="KW-0175">Coiled coil</keyword>
<dbReference type="SUPFAM" id="SSF58104">
    <property type="entry name" value="Methyl-accepting chemotaxis protein (MCP) signaling domain"/>
    <property type="match status" value="1"/>
</dbReference>
<dbReference type="GO" id="GO:0004888">
    <property type="term" value="F:transmembrane signaling receptor activity"/>
    <property type="evidence" value="ECO:0007669"/>
    <property type="project" value="InterPro"/>
</dbReference>
<accession>A0A2N3PMH2</accession>
<dbReference type="Pfam" id="PF00672">
    <property type="entry name" value="HAMP"/>
    <property type="match status" value="1"/>
</dbReference>
<dbReference type="InterPro" id="IPR004089">
    <property type="entry name" value="MCPsignal_dom"/>
</dbReference>
<evidence type="ECO:0000256" key="5">
    <source>
        <dbReference type="PROSITE-ProRule" id="PRU00284"/>
    </source>
</evidence>
<evidence type="ECO:0000256" key="1">
    <source>
        <dbReference type="ARBA" id="ARBA00004429"/>
    </source>
</evidence>
<dbReference type="CDD" id="cd06225">
    <property type="entry name" value="HAMP"/>
    <property type="match status" value="1"/>
</dbReference>
<feature type="domain" description="T-SNARE coiled-coil homology" evidence="9">
    <location>
        <begin position="586"/>
        <end position="648"/>
    </location>
</feature>
<keyword evidence="12" id="KW-1185">Reference proteome</keyword>
<keyword evidence="7" id="KW-0472">Membrane</keyword>
<keyword evidence="2" id="KW-1003">Cell membrane</keyword>
<dbReference type="InterPro" id="IPR003660">
    <property type="entry name" value="HAMP_dom"/>
</dbReference>
<dbReference type="PRINTS" id="PR00260">
    <property type="entry name" value="CHEMTRNSDUCR"/>
</dbReference>
<feature type="coiled-coil region" evidence="6">
    <location>
        <begin position="384"/>
        <end position="411"/>
    </location>
</feature>
<evidence type="ECO:0000259" key="10">
    <source>
        <dbReference type="PROSITE" id="PS50885"/>
    </source>
</evidence>
<sequence length="690" mass="72779">MSFSNVLRVKGNSMASFGAASAVSHIKVGTRIYAGFGLVLLLLAGIGAIGARGLTNSQRAYADYARVAAEANQALAIGGDVTEIRRLARGYFYTNSPKEVAAMRERMGVMRKKIDEVLTIVQNQERRQSLQIILKNHDEFLVGLDKIADIRGRYNKEFNDHLDPLGTAIEQKLETSLESARHGGAHIFSGQIGGAARDFLKVQAAVHRFAMGNDLSVAEEVRKSLRQAQDGLNALVKVAPDAAAQEAMEEIRKSGDNYGAAVEQCIALKSELNGFYLGAFTNAGQAMGKSATDIEQSASRELTTLSQQTSEAINDSVRWTVVLSVTALLFGGALAWLIARGIIRPLVDMTGTMRRLSEGDKTVDVPALANRDEIGDMGRAVQVFKENAIRMAQLQAEQAEAEKRAETERRRALLGLADDFESQVKDVVRAVAAEANELQATASSLSATSEQASRQSTAVAAAAEQASANVQTVASAAEELAASIGEIGSQVSRSAAMSQAAVTEAHRTNELVVSLAAAAQKIGDVVNLITDIASQTNLLALNATIEAARAGEAGKGFAVVAGEVKNLANQTSRATEEIGQQIGGIQAATSEAVKAIQGITGSITEINEVGTVIASAVEEQGAATQEIARNVQQAAAGTRDVTANIGDVQRASGETGHGASEVLDAARDLSHQTETLNDKVDAFIRSIRAG</sequence>
<dbReference type="SMART" id="SM00283">
    <property type="entry name" value="MA"/>
    <property type="match status" value="1"/>
</dbReference>
<gene>
    <name evidence="11" type="ORF">CWS72_25925</name>
</gene>
<feature type="transmembrane region" description="Helical" evidence="7">
    <location>
        <begin position="32"/>
        <end position="51"/>
    </location>
</feature>
<feature type="domain" description="Methyl-accepting transducer" evidence="8">
    <location>
        <begin position="434"/>
        <end position="670"/>
    </location>
</feature>
<evidence type="ECO:0000313" key="11">
    <source>
        <dbReference type="EMBL" id="PKU21597.1"/>
    </source>
</evidence>
<evidence type="ECO:0000259" key="8">
    <source>
        <dbReference type="PROSITE" id="PS50111"/>
    </source>
</evidence>
<evidence type="ECO:0000256" key="3">
    <source>
        <dbReference type="ARBA" id="ARBA00023224"/>
    </source>
</evidence>
<dbReference type="GO" id="GO:0007165">
    <property type="term" value="P:signal transduction"/>
    <property type="evidence" value="ECO:0007669"/>
    <property type="project" value="UniProtKB-KW"/>
</dbReference>
<dbReference type="SMART" id="SM01358">
    <property type="entry name" value="HBM"/>
    <property type="match status" value="1"/>
</dbReference>
<evidence type="ECO:0000256" key="7">
    <source>
        <dbReference type="SAM" id="Phobius"/>
    </source>
</evidence>
<dbReference type="PROSITE" id="PS50192">
    <property type="entry name" value="T_SNARE"/>
    <property type="match status" value="1"/>
</dbReference>
<dbReference type="GO" id="GO:0005886">
    <property type="term" value="C:plasma membrane"/>
    <property type="evidence" value="ECO:0007669"/>
    <property type="project" value="UniProtKB-SubCell"/>
</dbReference>
<dbReference type="GO" id="GO:0006935">
    <property type="term" value="P:chemotaxis"/>
    <property type="evidence" value="ECO:0007669"/>
    <property type="project" value="InterPro"/>
</dbReference>
<feature type="domain" description="HAMP" evidence="10">
    <location>
        <begin position="340"/>
        <end position="393"/>
    </location>
</feature>
<dbReference type="EMBL" id="PIUM01000050">
    <property type="protein sequence ID" value="PKU21597.1"/>
    <property type="molecule type" value="Genomic_DNA"/>
</dbReference>
<dbReference type="Proteomes" id="UP000233293">
    <property type="component" value="Unassembled WGS sequence"/>
</dbReference>
<evidence type="ECO:0000256" key="6">
    <source>
        <dbReference type="SAM" id="Coils"/>
    </source>
</evidence>
<reference evidence="12" key="1">
    <citation type="submission" date="2017-12" db="EMBL/GenBank/DDBJ databases">
        <title>Draft genome sequence of Telmatospirillum siberiense 26-4b1T, an acidotolerant peatland alphaproteobacterium potentially involved in sulfur cycling.</title>
        <authorList>
            <person name="Hausmann B."/>
            <person name="Pjevac P."/>
            <person name="Schreck K."/>
            <person name="Herbold C.W."/>
            <person name="Daims H."/>
            <person name="Wagner M."/>
            <person name="Pester M."/>
            <person name="Loy A."/>
        </authorList>
    </citation>
    <scope>NUCLEOTIDE SEQUENCE [LARGE SCALE GENOMIC DNA]</scope>
    <source>
        <strain evidence="12">26-4b1</strain>
    </source>
</reference>
<evidence type="ECO:0000313" key="12">
    <source>
        <dbReference type="Proteomes" id="UP000233293"/>
    </source>
</evidence>
<protein>
    <recommendedName>
        <fullName evidence="13">Methyl-accepting chemotaxis protein</fullName>
    </recommendedName>
</protein>
<comment type="similarity">
    <text evidence="4">Belongs to the methyl-accepting chemotaxis (MCP) protein family.</text>
</comment>
<keyword evidence="7" id="KW-0812">Transmembrane</keyword>
<dbReference type="PANTHER" id="PTHR32089">
    <property type="entry name" value="METHYL-ACCEPTING CHEMOTAXIS PROTEIN MCPB"/>
    <property type="match status" value="1"/>
</dbReference>
<dbReference type="InterPro" id="IPR000727">
    <property type="entry name" value="T_SNARE_dom"/>
</dbReference>
<dbReference type="Gene3D" id="1.10.287.950">
    <property type="entry name" value="Methyl-accepting chemotaxis protein"/>
    <property type="match status" value="1"/>
</dbReference>
<keyword evidence="2" id="KW-0997">Cell inner membrane</keyword>
<evidence type="ECO:0000259" key="9">
    <source>
        <dbReference type="PROSITE" id="PS50192"/>
    </source>
</evidence>
<evidence type="ECO:0000256" key="2">
    <source>
        <dbReference type="ARBA" id="ARBA00022519"/>
    </source>
</evidence>
<comment type="caution">
    <text evidence="11">The sequence shown here is derived from an EMBL/GenBank/DDBJ whole genome shotgun (WGS) entry which is preliminary data.</text>
</comment>
<dbReference type="SMART" id="SM00304">
    <property type="entry name" value="HAMP"/>
    <property type="match status" value="1"/>
</dbReference>
<dbReference type="AlphaFoldDB" id="A0A2N3PMH2"/>
<proteinExistence type="inferred from homology"/>
<dbReference type="PANTHER" id="PTHR32089:SF112">
    <property type="entry name" value="LYSOZYME-LIKE PROTEIN-RELATED"/>
    <property type="match status" value="1"/>
</dbReference>